<name>A0A392UYK9_9FABA</name>
<proteinExistence type="predicted"/>
<evidence type="ECO:0000313" key="2">
    <source>
        <dbReference type="EMBL" id="MCI79795.1"/>
    </source>
</evidence>
<accession>A0A392UYK9</accession>
<comment type="caution">
    <text evidence="2">The sequence shown here is derived from an EMBL/GenBank/DDBJ whole genome shotgun (WGS) entry which is preliminary data.</text>
</comment>
<reference evidence="2 3" key="1">
    <citation type="journal article" date="2018" name="Front. Plant Sci.">
        <title>Red Clover (Trifolium pratense) and Zigzag Clover (T. medium) - A Picture of Genomic Similarities and Differences.</title>
        <authorList>
            <person name="Dluhosova J."/>
            <person name="Istvanek J."/>
            <person name="Nedelnik J."/>
            <person name="Repkova J."/>
        </authorList>
    </citation>
    <scope>NUCLEOTIDE SEQUENCE [LARGE SCALE GENOMIC DNA]</scope>
    <source>
        <strain evidence="3">cv. 10/8</strain>
        <tissue evidence="2">Leaf</tissue>
    </source>
</reference>
<sequence>ERRRRDESGAQGSSGGSHHVSMDGPSSLANNDWKH</sequence>
<dbReference type="AlphaFoldDB" id="A0A392UYK9"/>
<keyword evidence="3" id="KW-1185">Reference proteome</keyword>
<organism evidence="2 3">
    <name type="scientific">Trifolium medium</name>
    <dbReference type="NCBI Taxonomy" id="97028"/>
    <lineage>
        <taxon>Eukaryota</taxon>
        <taxon>Viridiplantae</taxon>
        <taxon>Streptophyta</taxon>
        <taxon>Embryophyta</taxon>
        <taxon>Tracheophyta</taxon>
        <taxon>Spermatophyta</taxon>
        <taxon>Magnoliopsida</taxon>
        <taxon>eudicotyledons</taxon>
        <taxon>Gunneridae</taxon>
        <taxon>Pentapetalae</taxon>
        <taxon>rosids</taxon>
        <taxon>fabids</taxon>
        <taxon>Fabales</taxon>
        <taxon>Fabaceae</taxon>
        <taxon>Papilionoideae</taxon>
        <taxon>50 kb inversion clade</taxon>
        <taxon>NPAAA clade</taxon>
        <taxon>Hologalegina</taxon>
        <taxon>IRL clade</taxon>
        <taxon>Trifolieae</taxon>
        <taxon>Trifolium</taxon>
    </lineage>
</organism>
<dbReference type="EMBL" id="LXQA010981545">
    <property type="protein sequence ID" value="MCI79795.1"/>
    <property type="molecule type" value="Genomic_DNA"/>
</dbReference>
<feature type="non-terminal residue" evidence="2">
    <location>
        <position position="1"/>
    </location>
</feature>
<dbReference type="Proteomes" id="UP000265520">
    <property type="component" value="Unassembled WGS sequence"/>
</dbReference>
<feature type="region of interest" description="Disordered" evidence="1">
    <location>
        <begin position="1"/>
        <end position="35"/>
    </location>
</feature>
<evidence type="ECO:0000313" key="3">
    <source>
        <dbReference type="Proteomes" id="UP000265520"/>
    </source>
</evidence>
<protein>
    <submittedName>
        <fullName evidence="2">Uncharacterized protein</fullName>
    </submittedName>
</protein>
<evidence type="ECO:0000256" key="1">
    <source>
        <dbReference type="SAM" id="MobiDB-lite"/>
    </source>
</evidence>